<proteinExistence type="inferred from homology"/>
<dbReference type="EMBL" id="JBHTEE010000001">
    <property type="protein sequence ID" value="MFC7598997.1"/>
    <property type="molecule type" value="Genomic_DNA"/>
</dbReference>
<sequence>MRLGFIGLGQMGAPMATHLADWPGGLLVHDIRAEACAPVVEKGARAVPDPLEIMAEADLIEVMVLDDEQVRQVVRAGLPAARAGTVVAVHSTIAPSTAEELAAEAEPYGVHVVDAPVSGGFMGAHQGRLAVFVGGSEEAAERCEEPFGRWAELVLHVGPAGAGTRAKLARNLLHFASFAAAAEAQRLAESCGISLKALARAVKHSDAITGGPGAIMLRKTTGPVTPDDPWYDILLHVRTLGEKDLTLALELAQARGVETPLAALALERLADGLGVPHERSHE</sequence>
<dbReference type="Pfam" id="PF14833">
    <property type="entry name" value="NAD_binding_11"/>
    <property type="match status" value="1"/>
</dbReference>
<comment type="caution">
    <text evidence="6">The sequence shown here is derived from an EMBL/GenBank/DDBJ whole genome shotgun (WGS) entry which is preliminary data.</text>
</comment>
<dbReference type="Gene3D" id="1.10.1040.10">
    <property type="entry name" value="N-(1-d-carboxylethyl)-l-norvaline Dehydrogenase, domain 2"/>
    <property type="match status" value="1"/>
</dbReference>
<dbReference type="InterPro" id="IPR002204">
    <property type="entry name" value="3-OH-isobutyrate_DH-rel_CS"/>
</dbReference>
<feature type="domain" description="6-phosphogluconate dehydrogenase NADP-binding" evidence="4">
    <location>
        <begin position="3"/>
        <end position="158"/>
    </location>
</feature>
<dbReference type="PANTHER" id="PTHR43060">
    <property type="entry name" value="3-HYDROXYISOBUTYRATE DEHYDROGENASE-LIKE 1, MITOCHONDRIAL-RELATED"/>
    <property type="match status" value="1"/>
</dbReference>
<feature type="domain" description="3-hydroxyisobutyrate dehydrogenase-like NAD-binding" evidence="5">
    <location>
        <begin position="161"/>
        <end position="269"/>
    </location>
</feature>
<dbReference type="PROSITE" id="PS00895">
    <property type="entry name" value="3_HYDROXYISOBUT_DH"/>
    <property type="match status" value="1"/>
</dbReference>
<evidence type="ECO:0000313" key="6">
    <source>
        <dbReference type="EMBL" id="MFC7598997.1"/>
    </source>
</evidence>
<keyword evidence="7" id="KW-1185">Reference proteome</keyword>
<dbReference type="InterPro" id="IPR029154">
    <property type="entry name" value="HIBADH-like_NADP-bd"/>
</dbReference>
<dbReference type="InterPro" id="IPR015815">
    <property type="entry name" value="HIBADH-related"/>
</dbReference>
<dbReference type="PANTHER" id="PTHR43060:SF15">
    <property type="entry name" value="3-HYDROXYISOBUTYRATE DEHYDROGENASE-LIKE 1, MITOCHONDRIAL-RELATED"/>
    <property type="match status" value="1"/>
</dbReference>
<dbReference type="Gene3D" id="3.40.50.720">
    <property type="entry name" value="NAD(P)-binding Rossmann-like Domain"/>
    <property type="match status" value="1"/>
</dbReference>
<keyword evidence="2 6" id="KW-0560">Oxidoreductase</keyword>
<reference evidence="7" key="1">
    <citation type="journal article" date="2019" name="Int. J. Syst. Evol. Microbiol.">
        <title>The Global Catalogue of Microorganisms (GCM) 10K type strain sequencing project: providing services to taxonomists for standard genome sequencing and annotation.</title>
        <authorList>
            <consortium name="The Broad Institute Genomics Platform"/>
            <consortium name="The Broad Institute Genome Sequencing Center for Infectious Disease"/>
            <person name="Wu L."/>
            <person name="Ma J."/>
        </authorList>
    </citation>
    <scope>NUCLEOTIDE SEQUENCE [LARGE SCALE GENOMIC DNA]</scope>
    <source>
        <strain evidence="7">JCM 10083</strain>
    </source>
</reference>
<dbReference type="InterPro" id="IPR008927">
    <property type="entry name" value="6-PGluconate_DH-like_C_sf"/>
</dbReference>
<dbReference type="SUPFAM" id="SSF51735">
    <property type="entry name" value="NAD(P)-binding Rossmann-fold domains"/>
    <property type="match status" value="1"/>
</dbReference>
<accession>A0ABW2SSH3</accession>
<evidence type="ECO:0000256" key="2">
    <source>
        <dbReference type="ARBA" id="ARBA00023002"/>
    </source>
</evidence>
<dbReference type="PIRSF" id="PIRSF000103">
    <property type="entry name" value="HIBADH"/>
    <property type="match status" value="1"/>
</dbReference>
<evidence type="ECO:0000256" key="3">
    <source>
        <dbReference type="ARBA" id="ARBA00023027"/>
    </source>
</evidence>
<organism evidence="6 7">
    <name type="scientific">Streptosporangium amethystogenes subsp. fukuiense</name>
    <dbReference type="NCBI Taxonomy" id="698418"/>
    <lineage>
        <taxon>Bacteria</taxon>
        <taxon>Bacillati</taxon>
        <taxon>Actinomycetota</taxon>
        <taxon>Actinomycetes</taxon>
        <taxon>Streptosporangiales</taxon>
        <taxon>Streptosporangiaceae</taxon>
        <taxon>Streptosporangium</taxon>
    </lineage>
</organism>
<comment type="similarity">
    <text evidence="1">Belongs to the HIBADH-related family.</text>
</comment>
<dbReference type="InterPro" id="IPR013328">
    <property type="entry name" value="6PGD_dom2"/>
</dbReference>
<protein>
    <submittedName>
        <fullName evidence="6">NAD(P)-dependent oxidoreductase</fullName>
        <ecNumber evidence="6">1.1.-.-</ecNumber>
    </submittedName>
</protein>
<dbReference type="GO" id="GO:0016491">
    <property type="term" value="F:oxidoreductase activity"/>
    <property type="evidence" value="ECO:0007669"/>
    <property type="project" value="UniProtKB-KW"/>
</dbReference>
<dbReference type="InterPro" id="IPR006115">
    <property type="entry name" value="6PGDH_NADP-bd"/>
</dbReference>
<evidence type="ECO:0000259" key="4">
    <source>
        <dbReference type="Pfam" id="PF03446"/>
    </source>
</evidence>
<evidence type="ECO:0000259" key="5">
    <source>
        <dbReference type="Pfam" id="PF14833"/>
    </source>
</evidence>
<dbReference type="EC" id="1.1.-.-" evidence="6"/>
<dbReference type="InterPro" id="IPR036291">
    <property type="entry name" value="NAD(P)-bd_dom_sf"/>
</dbReference>
<dbReference type="SUPFAM" id="SSF48179">
    <property type="entry name" value="6-phosphogluconate dehydrogenase C-terminal domain-like"/>
    <property type="match status" value="1"/>
</dbReference>
<dbReference type="Pfam" id="PF03446">
    <property type="entry name" value="NAD_binding_2"/>
    <property type="match status" value="1"/>
</dbReference>
<name>A0ABW2SSH3_9ACTN</name>
<evidence type="ECO:0000256" key="1">
    <source>
        <dbReference type="ARBA" id="ARBA00009080"/>
    </source>
</evidence>
<gene>
    <name evidence="6" type="ORF">ACFQVD_02610</name>
</gene>
<dbReference type="Proteomes" id="UP001596514">
    <property type="component" value="Unassembled WGS sequence"/>
</dbReference>
<keyword evidence="3" id="KW-0520">NAD</keyword>
<dbReference type="RefSeq" id="WP_343983079.1">
    <property type="nucleotide sequence ID" value="NZ_BAAAGK010000295.1"/>
</dbReference>
<evidence type="ECO:0000313" key="7">
    <source>
        <dbReference type="Proteomes" id="UP001596514"/>
    </source>
</evidence>